<dbReference type="InterPro" id="IPR004648">
    <property type="entry name" value="Oligpept_transpt"/>
</dbReference>
<evidence type="ECO:0000256" key="9">
    <source>
        <dbReference type="SAM" id="Phobius"/>
    </source>
</evidence>
<reference evidence="10 11" key="1">
    <citation type="submission" date="2019-11" db="EMBL/GenBank/DDBJ databases">
        <title>Whole genome sequence of Oryza granulata.</title>
        <authorList>
            <person name="Li W."/>
        </authorList>
    </citation>
    <scope>NUCLEOTIDE SEQUENCE [LARGE SCALE GENOMIC DNA]</scope>
    <source>
        <strain evidence="11">cv. Menghai</strain>
        <tissue evidence="10">Leaf</tissue>
    </source>
</reference>
<keyword evidence="7 9" id="KW-1133">Transmembrane helix</keyword>
<dbReference type="GO" id="GO:0016020">
    <property type="term" value="C:membrane"/>
    <property type="evidence" value="ECO:0007669"/>
    <property type="project" value="UniProtKB-SubCell"/>
</dbReference>
<protein>
    <submittedName>
        <fullName evidence="10">Uncharacterized protein</fullName>
    </submittedName>
</protein>
<feature type="transmembrane region" description="Helical" evidence="9">
    <location>
        <begin position="132"/>
        <end position="156"/>
    </location>
</feature>
<evidence type="ECO:0000256" key="6">
    <source>
        <dbReference type="ARBA" id="ARBA00022927"/>
    </source>
</evidence>
<dbReference type="EMBL" id="SPHZ02000009">
    <property type="protein sequence ID" value="KAF0900758.1"/>
    <property type="molecule type" value="Genomic_DNA"/>
</dbReference>
<dbReference type="AlphaFoldDB" id="A0A6G1CJW7"/>
<comment type="caution">
    <text evidence="10">The sequence shown here is derived from an EMBL/GenBank/DDBJ whole genome shotgun (WGS) entry which is preliminary data.</text>
</comment>
<evidence type="ECO:0000256" key="4">
    <source>
        <dbReference type="ARBA" id="ARBA00022692"/>
    </source>
</evidence>
<evidence type="ECO:0000256" key="1">
    <source>
        <dbReference type="ARBA" id="ARBA00004141"/>
    </source>
</evidence>
<evidence type="ECO:0000313" key="10">
    <source>
        <dbReference type="EMBL" id="KAF0900758.1"/>
    </source>
</evidence>
<gene>
    <name evidence="10" type="ORF">E2562_035048</name>
</gene>
<sequence length="166" mass="18578">MHVHRAMHEEEKRAKGQLTRLQFFIMQIGSGASGLSIGSFGLNWNTVAGFHGNPLVSPAFAIFNVMVGFVLTTYVAVPLLYRTDTYNAKRFSLVSSHVFNAAGGRYDTDRILDPATFTLNLKEYDAYRRINLSVLFAINYIIGFVGLMSTLFHVLLYHGKQVPTLN</sequence>
<keyword evidence="11" id="KW-1185">Reference proteome</keyword>
<comment type="similarity">
    <text evidence="2">Belongs to the oligopeptide OPT transporter (TC 2.A.67.1) family.</text>
</comment>
<evidence type="ECO:0000313" key="11">
    <source>
        <dbReference type="Proteomes" id="UP000479710"/>
    </source>
</evidence>
<accession>A0A6G1CJW7</accession>
<keyword evidence="6" id="KW-0653">Protein transport</keyword>
<feature type="transmembrane region" description="Helical" evidence="9">
    <location>
        <begin position="60"/>
        <end position="81"/>
    </location>
</feature>
<keyword evidence="4 9" id="KW-0812">Transmembrane</keyword>
<evidence type="ECO:0000256" key="3">
    <source>
        <dbReference type="ARBA" id="ARBA00022448"/>
    </source>
</evidence>
<evidence type="ECO:0000256" key="7">
    <source>
        <dbReference type="ARBA" id="ARBA00022989"/>
    </source>
</evidence>
<dbReference type="Pfam" id="PF03169">
    <property type="entry name" value="OPT"/>
    <property type="match status" value="1"/>
</dbReference>
<dbReference type="OrthoDB" id="1720436at2759"/>
<dbReference type="PANTHER" id="PTHR22601">
    <property type="entry name" value="ISP4 LIKE PROTEIN"/>
    <property type="match status" value="1"/>
</dbReference>
<dbReference type="GO" id="GO:0015031">
    <property type="term" value="P:protein transport"/>
    <property type="evidence" value="ECO:0007669"/>
    <property type="project" value="UniProtKB-KW"/>
</dbReference>
<keyword evidence="3" id="KW-0813">Transport</keyword>
<feature type="transmembrane region" description="Helical" evidence="9">
    <location>
        <begin position="21"/>
        <end position="40"/>
    </location>
</feature>
<keyword evidence="8 9" id="KW-0472">Membrane</keyword>
<dbReference type="Proteomes" id="UP000479710">
    <property type="component" value="Unassembled WGS sequence"/>
</dbReference>
<name>A0A6G1CJW7_9ORYZ</name>
<comment type="subcellular location">
    <subcellularLocation>
        <location evidence="1">Membrane</location>
        <topology evidence="1">Multi-pass membrane protein</topology>
    </subcellularLocation>
</comment>
<organism evidence="10 11">
    <name type="scientific">Oryza meyeriana var. granulata</name>
    <dbReference type="NCBI Taxonomy" id="110450"/>
    <lineage>
        <taxon>Eukaryota</taxon>
        <taxon>Viridiplantae</taxon>
        <taxon>Streptophyta</taxon>
        <taxon>Embryophyta</taxon>
        <taxon>Tracheophyta</taxon>
        <taxon>Spermatophyta</taxon>
        <taxon>Magnoliopsida</taxon>
        <taxon>Liliopsida</taxon>
        <taxon>Poales</taxon>
        <taxon>Poaceae</taxon>
        <taxon>BOP clade</taxon>
        <taxon>Oryzoideae</taxon>
        <taxon>Oryzeae</taxon>
        <taxon>Oryzinae</taxon>
        <taxon>Oryza</taxon>
        <taxon>Oryza meyeriana</taxon>
    </lineage>
</organism>
<evidence type="ECO:0000256" key="8">
    <source>
        <dbReference type="ARBA" id="ARBA00023136"/>
    </source>
</evidence>
<dbReference type="InterPro" id="IPR004813">
    <property type="entry name" value="OPT"/>
</dbReference>
<keyword evidence="5" id="KW-0571">Peptide transport</keyword>
<evidence type="ECO:0000256" key="2">
    <source>
        <dbReference type="ARBA" id="ARBA00005484"/>
    </source>
</evidence>
<dbReference type="GO" id="GO:0035673">
    <property type="term" value="F:oligopeptide transmembrane transporter activity"/>
    <property type="evidence" value="ECO:0007669"/>
    <property type="project" value="InterPro"/>
</dbReference>
<evidence type="ECO:0000256" key="5">
    <source>
        <dbReference type="ARBA" id="ARBA00022856"/>
    </source>
</evidence>
<proteinExistence type="inferred from homology"/>